<dbReference type="Gene3D" id="3.30.420.40">
    <property type="match status" value="1"/>
</dbReference>
<evidence type="ECO:0000256" key="1">
    <source>
        <dbReference type="ARBA" id="ARBA00022475"/>
    </source>
</evidence>
<evidence type="ECO:0000256" key="3">
    <source>
        <dbReference type="ARBA" id="ARBA00023136"/>
    </source>
</evidence>
<comment type="caution">
    <text evidence="6">The sequence shown here is derived from an EMBL/GenBank/DDBJ whole genome shotgun (WGS) entry which is preliminary data.</text>
</comment>
<dbReference type="NCBIfam" id="TIGR01174">
    <property type="entry name" value="ftsA"/>
    <property type="match status" value="1"/>
</dbReference>
<feature type="non-terminal residue" evidence="6">
    <location>
        <position position="275"/>
    </location>
</feature>
<dbReference type="EMBL" id="BARU01024833">
    <property type="protein sequence ID" value="GAH53869.1"/>
    <property type="molecule type" value="Genomic_DNA"/>
</dbReference>
<sequence>ERMAGIRINSAFVSIAGSHITSVNSKGVIAISGESPEITENDIEKVIEAAKAGMVSSEEELIHTLCREFIVDGQSGISDPLGMSGARLECKVHIVTGSITAVQNLIKCVEGAGLDIEEIIFGTLASSNAILSNAEKELGVLVIDIGAGTTEIAIFVEGGLAYSAVLPVGGIQITNDLAVGLRTSLEEAEKIKISYGSAVENSVSPEKLVEISSINGKDKCNVSQKYLVEIIEPRVSEIFSFVGTEVRKSGRYNMIPGGIVITGGSSLLPGISEIA</sequence>
<keyword evidence="1" id="KW-1003">Cell membrane</keyword>
<dbReference type="SMART" id="SM00842">
    <property type="entry name" value="FtsA"/>
    <property type="match status" value="1"/>
</dbReference>
<accession>X1HJ66</accession>
<dbReference type="GO" id="GO:0009898">
    <property type="term" value="C:cytoplasmic side of plasma membrane"/>
    <property type="evidence" value="ECO:0007669"/>
    <property type="project" value="TreeGrafter"/>
</dbReference>
<keyword evidence="2" id="KW-0132">Cell division</keyword>
<name>X1HJ66_9ZZZZ</name>
<evidence type="ECO:0000256" key="4">
    <source>
        <dbReference type="ARBA" id="ARBA00023306"/>
    </source>
</evidence>
<dbReference type="Gene3D" id="3.30.1490.110">
    <property type="match status" value="1"/>
</dbReference>
<evidence type="ECO:0000256" key="2">
    <source>
        <dbReference type="ARBA" id="ARBA00022618"/>
    </source>
</evidence>
<dbReference type="GO" id="GO:0051301">
    <property type="term" value="P:cell division"/>
    <property type="evidence" value="ECO:0007669"/>
    <property type="project" value="UniProtKB-KW"/>
</dbReference>
<reference evidence="6" key="1">
    <citation type="journal article" date="2014" name="Front. Microbiol.">
        <title>High frequency of phylogenetically diverse reductive dehalogenase-homologous genes in deep subseafloor sedimentary metagenomes.</title>
        <authorList>
            <person name="Kawai M."/>
            <person name="Futagami T."/>
            <person name="Toyoda A."/>
            <person name="Takaki Y."/>
            <person name="Nishi S."/>
            <person name="Hori S."/>
            <person name="Arai W."/>
            <person name="Tsubouchi T."/>
            <person name="Morono Y."/>
            <person name="Uchiyama I."/>
            <person name="Ito T."/>
            <person name="Fujiyama A."/>
            <person name="Inagaki F."/>
            <person name="Takami H."/>
        </authorList>
    </citation>
    <scope>NUCLEOTIDE SEQUENCE</scope>
    <source>
        <strain evidence="6">Expedition CK06-06</strain>
    </source>
</reference>
<protein>
    <recommendedName>
        <fullName evidence="5">SHS2 domain-containing protein</fullName>
    </recommendedName>
</protein>
<dbReference type="InterPro" id="IPR043129">
    <property type="entry name" value="ATPase_NBD"/>
</dbReference>
<dbReference type="SUPFAM" id="SSF53067">
    <property type="entry name" value="Actin-like ATPase domain"/>
    <property type="match status" value="2"/>
</dbReference>
<dbReference type="Pfam" id="PF02491">
    <property type="entry name" value="SHS2_FTSA"/>
    <property type="match status" value="1"/>
</dbReference>
<dbReference type="PANTHER" id="PTHR32432:SF4">
    <property type="entry name" value="CELL DIVISION PROTEIN FTSA"/>
    <property type="match status" value="1"/>
</dbReference>
<dbReference type="PANTHER" id="PTHR32432">
    <property type="entry name" value="CELL DIVISION PROTEIN FTSA-RELATED"/>
    <property type="match status" value="1"/>
</dbReference>
<dbReference type="InterPro" id="IPR003494">
    <property type="entry name" value="SHS2_FtsA"/>
</dbReference>
<dbReference type="Pfam" id="PF14450">
    <property type="entry name" value="FtsA"/>
    <property type="match status" value="1"/>
</dbReference>
<dbReference type="InterPro" id="IPR020823">
    <property type="entry name" value="Cell_div_FtsA"/>
</dbReference>
<organism evidence="6">
    <name type="scientific">marine sediment metagenome</name>
    <dbReference type="NCBI Taxonomy" id="412755"/>
    <lineage>
        <taxon>unclassified sequences</taxon>
        <taxon>metagenomes</taxon>
        <taxon>ecological metagenomes</taxon>
    </lineage>
</organism>
<proteinExistence type="predicted"/>
<feature type="domain" description="SHS2" evidence="5">
    <location>
        <begin position="1"/>
        <end position="130"/>
    </location>
</feature>
<dbReference type="CDD" id="cd24048">
    <property type="entry name" value="ASKHA_NBD_FtsA"/>
    <property type="match status" value="1"/>
</dbReference>
<dbReference type="InterPro" id="IPR050696">
    <property type="entry name" value="FtsA/MreB"/>
</dbReference>
<dbReference type="GO" id="GO:0032153">
    <property type="term" value="C:cell division site"/>
    <property type="evidence" value="ECO:0007669"/>
    <property type="project" value="TreeGrafter"/>
</dbReference>
<evidence type="ECO:0000313" key="6">
    <source>
        <dbReference type="EMBL" id="GAH53869.1"/>
    </source>
</evidence>
<gene>
    <name evidence="6" type="ORF">S03H2_40094</name>
</gene>
<keyword evidence="3" id="KW-0472">Membrane</keyword>
<keyword evidence="4" id="KW-0131">Cell cycle</keyword>
<feature type="non-terminal residue" evidence="6">
    <location>
        <position position="1"/>
    </location>
</feature>
<evidence type="ECO:0000259" key="5">
    <source>
        <dbReference type="SMART" id="SM00842"/>
    </source>
</evidence>
<dbReference type="AlphaFoldDB" id="X1HJ66"/>